<evidence type="ECO:0000313" key="5">
    <source>
        <dbReference type="Proteomes" id="UP000246402"/>
    </source>
</evidence>
<dbReference type="SMART" id="SM00487">
    <property type="entry name" value="DEXDc"/>
    <property type="match status" value="1"/>
</dbReference>
<dbReference type="InterPro" id="IPR038718">
    <property type="entry name" value="SNF2-like_sf"/>
</dbReference>
<protein>
    <submittedName>
        <fullName evidence="4">Putative DNA adenine methyltransferase and helicase, darB</fullName>
    </submittedName>
</protein>
<keyword evidence="5" id="KW-1185">Reference proteome</keyword>
<name>A0A077SK04_9CAUD</name>
<feature type="coiled-coil region" evidence="1">
    <location>
        <begin position="1623"/>
        <end position="1650"/>
    </location>
</feature>
<dbReference type="InterPro" id="IPR029063">
    <property type="entry name" value="SAM-dependent_MTases_sf"/>
</dbReference>
<organism evidence="4 5">
    <name type="scientific">Escherichia phage RCS47</name>
    <dbReference type="NCBI Taxonomy" id="1590550"/>
    <lineage>
        <taxon>Viruses</taxon>
        <taxon>Duplodnaviria</taxon>
        <taxon>Heunggongvirae</taxon>
        <taxon>Uroviricota</taxon>
        <taxon>Caudoviricetes</taxon>
        <taxon>Punavirus</taxon>
        <taxon>Punavirus RCS47</taxon>
    </lineage>
</organism>
<dbReference type="InterPro" id="IPR003356">
    <property type="entry name" value="DNA_methylase_A-5"/>
</dbReference>
<dbReference type="PANTHER" id="PTHR41313:SF1">
    <property type="entry name" value="DNA METHYLASE ADENINE-SPECIFIC DOMAIN-CONTAINING PROTEIN"/>
    <property type="match status" value="1"/>
</dbReference>
<dbReference type="PRINTS" id="PR00507">
    <property type="entry name" value="N12N6MTFRASE"/>
</dbReference>
<dbReference type="EMBL" id="FO818745">
    <property type="protein sequence ID" value="CDN90748.1"/>
    <property type="molecule type" value="Genomic_DNA"/>
</dbReference>
<keyword evidence="4" id="KW-0547">Nucleotide-binding</keyword>
<dbReference type="PROSITE" id="PS51192">
    <property type="entry name" value="HELICASE_ATP_BIND_1"/>
    <property type="match status" value="1"/>
</dbReference>
<dbReference type="GO" id="GO:0032259">
    <property type="term" value="P:methylation"/>
    <property type="evidence" value="ECO:0007669"/>
    <property type="project" value="UniProtKB-KW"/>
</dbReference>
<dbReference type="Gene3D" id="3.40.50.10810">
    <property type="entry name" value="Tandem AAA-ATPase domain"/>
    <property type="match status" value="2"/>
</dbReference>
<reference evidence="4 5" key="1">
    <citation type="journal article" date="2014" name="Antimicrob. Agents Chemother.">
        <title>Characterization of a P1-Like Bacteriophage Carrying an SHV-2 Extended-Spectrum ?-Lactamase from an Escherichia coli Strain.</title>
        <authorList>
            <person name="Billard-Pomares T."/>
            <person name="Fouteau S."/>
            <person name="Jacquet M.E."/>
            <person name="Roche D."/>
            <person name="Barbe V."/>
            <person name="Castellanos M."/>
            <person name="Bouet J.Y."/>
            <person name="Cruveiller S."/>
            <person name="Medigue C."/>
            <person name="Blanco J."/>
            <person name="Clermont O."/>
            <person name="Denamur E."/>
            <person name="Branger C."/>
        </authorList>
    </citation>
    <scope>NUCLEOTIDE SEQUENCE [LARGE SCALE GENOMIC DNA]</scope>
</reference>
<dbReference type="GO" id="GO:0008170">
    <property type="term" value="F:N-methyltransferase activity"/>
    <property type="evidence" value="ECO:0007669"/>
    <property type="project" value="InterPro"/>
</dbReference>
<evidence type="ECO:0000313" key="4">
    <source>
        <dbReference type="EMBL" id="CDN90748.1"/>
    </source>
</evidence>
<keyword evidence="4" id="KW-0489">Methyltransferase</keyword>
<dbReference type="GO" id="GO:0003677">
    <property type="term" value="F:DNA binding"/>
    <property type="evidence" value="ECO:0007669"/>
    <property type="project" value="InterPro"/>
</dbReference>
<dbReference type="InterPro" id="IPR001650">
    <property type="entry name" value="Helicase_C-like"/>
</dbReference>
<dbReference type="SUPFAM" id="SSF53335">
    <property type="entry name" value="S-adenosyl-L-methionine-dependent methyltransferases"/>
    <property type="match status" value="1"/>
</dbReference>
<dbReference type="FunFam" id="3.40.50.150:FF:000714">
    <property type="entry name" value="Defense against restriction protein B"/>
    <property type="match status" value="1"/>
</dbReference>
<sequence>MKKLSMGVFRCSSVSEILKYIRAITSHRAPIRYGVEKVEGKSYDRLRREANQKAIDLLNSLVDGATLTDEQRQILAGYTGEGGIGGSVSEYYTPKPIAEGVWEIMKLYGADVGNTLEPSAGTGVFNETKPVGTVITATEISSVSGRINQLLHPEDSVQISPFEQLAISTPNDSFDHVVGNVPFGGRDNTRNIDKPYAEEMDMGSYFMLRMLDKIKPGGFMCVIVPPSIVSGSNMKRLRLRLSRKAEFLGAHRLPTGTFDANGTSTVVDVVLMRKHPAEMAEKIPLVDESTLESANMLWPTFISGKWFEKDGRRFVHGTQEKGFRGRIEVRANGQIDNQALKAKLIHRFESRIDWSLLDMAEPSPTADVVGEGEMRLINGVWQKYAGGRWIEADAGKELKIDAASYGADSWEALQRNLTTTEGRLGMTFTQMANVRDKYTTSISDDMVQLVDWINSQPEKYRERLYRGAMIGRMLIEYQDMKAAGHSAEQIEQQRLSLVSRLQAEIDRFGNPGRGPIAKLSGSGARAWFAFRGAIKLDGTISDELTGKLVTHDSSASYDSTSYQDTLRYLYSDLTRDPIQLDDFRLAFTGELPASDDELLNLLASTPGIAVSPYGGIVPFARATSGDINEIVAPKQEFLATLPDGPVKNNVLNQLAAIEEKRIKTPAENIRFKLNSRWFDRSVILEFLQENGYPDLRYVQSVQLEGDEMVSDTYHGGDGLFVGQRYGVVQRKDKETGEIRYEWDRKSGENATGFPAQLEKYLNGARIGGKDSATANGYREQMALLEDQFNKWIKTHDRYDELVAKYNDVFNSNIPYEHSGDPLGLKGLSGKRQPFDYQNSEVRRLSEDGRGILGFGTGLGKTTTALALEAFNYENGRSTRTAYVVPKSVLENWYYEAKEFLSEEAFSNYLFVGLDVLMDGDQIRQVPVLDENGKPVLGTDGTPVMRDALKLADEATITARMNAIPHSNYRAVVFTKEQYARIPLRDDTVDEHAQDMLYDFVAAGRVASAMDSDSHRKEAARRRVLSEYSDTGTEKAEKYPYFEDMGFDSVIADEGHNYRNSYKNGREASQLAYLPTSAVAQSARDMAIKNAYLMKKNGGRGPVLLTATPVVNTPIDAYNMLSHVLPKEYWQKMGIYGPDDFVKFFGKTRLETVQKISGEVEEKMALVGFENLDALRGIFHRWTTLKTAEDVKDTVEIPALDEHQQDAPLTEEQLAAYEELRQQAEATAKANNGVTTSVNEDGVIEHEKARPIFSIIRDMDRVCTDMDLYYRRITYRFLPEYADAVQQLADSLPKQATSEDDDSDDSITQQSQYSLIDKGEFIQLQVPEAFEQEVNKRLARFGIDEQTVTHPVTPKYAKLIATLKEFFPEGKQIIFTDEKTQHQKLKRIICNALNLEPSKVGILNAQTVAEAGKTGKKLKAVKPPKELPDEPTDAQIAKYNEQMALYDAYIAQQNEMSLGGLEKIAADFQEGRTPIIICNKKAEVGINLHRGTTDIHHLTLPWTPASIAQRNGRGARVGSNRASVRVHYYCGKGSFDEYRLKTLKRKAGWISDILRSDKSEMENADANDMIEMQMYTAKDDGERLAMMQVQMDKAKAAQRARQKEQATIDLQSYIKAQHAAGEDAEVLTAELERSKAELEKTTAEVAKFKQAVMAKAADNADWKARWGSVHHTDRTLLAQYRASLKSAIQRKANISQAISRYEKLLNRTQKAATDIKRLRPLVEDAINKGILDVDPDLVNHANEFLVIGDRSWRVGQYYDCAGDIVRIKSLDFDSPRADVEIIFTFKGTKSGNWDVKTLDKQVDVTPDEDAVMQKISGGVSIAGINDIISCDDFYRFQQRGMIKITDSYGVQTTESGYSIDFVGTYTDPLKHAVYPDRRDGALKSSIAKWVLGMMSEGNNRQIRSAETFLVELFGSNYGDVIASYGDTLSPEAIQEKIADAIARMPEKTSQGSTRNGDSELEVTNAIFGTNEFRASDYEITTAQFGTIGIYSNKDEIKQAMDAASARIAAERKANLNHAVAALTQSWVTAIREAATTGKITPAIADVVNDGSKFMDAYQMDAVKLPSAYGQLSYRMTYNLVSMFSDLAILGLVDLNEVTPELLSMRKNHVEILQRVNTVLAGRTDEEKQADADRINLALGNITEEEIAARNEKQEELSSIQGDATSIAQSLGLNYRVSTADLKMMYAPKFAAGEVFGLQEASGMKGVLFRAKDAIKAKFGARWLPAKAKNSDFPGNWWIIETKHNVADVLAVIQQYA</sequence>
<dbReference type="PROSITE" id="PS51194">
    <property type="entry name" value="HELICASE_CTER"/>
    <property type="match status" value="1"/>
</dbReference>
<keyword evidence="4" id="KW-0378">Hydrolase</keyword>
<proteinExistence type="predicted"/>
<keyword evidence="4" id="KW-0067">ATP-binding</keyword>
<evidence type="ECO:0000259" key="2">
    <source>
        <dbReference type="PROSITE" id="PS51192"/>
    </source>
</evidence>
<accession>A0A077SK04</accession>
<feature type="domain" description="Helicase ATP-binding" evidence="2">
    <location>
        <begin position="841"/>
        <end position="1126"/>
    </location>
</feature>
<dbReference type="InterPro" id="IPR027417">
    <property type="entry name" value="P-loop_NTPase"/>
</dbReference>
<dbReference type="Proteomes" id="UP000246402">
    <property type="component" value="Segment"/>
</dbReference>
<dbReference type="InterPro" id="IPR052933">
    <property type="entry name" value="DNA_Protect_Modify"/>
</dbReference>
<dbReference type="SMART" id="SM00490">
    <property type="entry name" value="HELICc"/>
    <property type="match status" value="1"/>
</dbReference>
<dbReference type="GO" id="GO:0004386">
    <property type="term" value="F:helicase activity"/>
    <property type="evidence" value="ECO:0007669"/>
    <property type="project" value="UniProtKB-KW"/>
</dbReference>
<feature type="domain" description="Helicase C-terminal" evidence="3">
    <location>
        <begin position="1383"/>
        <end position="1568"/>
    </location>
</feature>
<feature type="coiled-coil region" evidence="1">
    <location>
        <begin position="1199"/>
        <end position="1226"/>
    </location>
</feature>
<dbReference type="Gene3D" id="3.40.50.150">
    <property type="entry name" value="Vaccinia Virus protein VP39"/>
    <property type="match status" value="1"/>
</dbReference>
<dbReference type="PANTHER" id="PTHR41313">
    <property type="entry name" value="ADENINE-SPECIFIC METHYLTRANSFERASE"/>
    <property type="match status" value="1"/>
</dbReference>
<dbReference type="Pfam" id="PF02384">
    <property type="entry name" value="N6_Mtase"/>
    <property type="match status" value="1"/>
</dbReference>
<gene>
    <name evidence="4" type="ORF">EC725RCS47_p0008</name>
</gene>
<evidence type="ECO:0000259" key="3">
    <source>
        <dbReference type="PROSITE" id="PS51194"/>
    </source>
</evidence>
<evidence type="ECO:0000256" key="1">
    <source>
        <dbReference type="SAM" id="Coils"/>
    </source>
</evidence>
<dbReference type="Gene3D" id="3.40.50.300">
    <property type="entry name" value="P-loop containing nucleotide triphosphate hydrolases"/>
    <property type="match status" value="1"/>
</dbReference>
<keyword evidence="4" id="KW-0347">Helicase</keyword>
<dbReference type="Pfam" id="PF00271">
    <property type="entry name" value="Helicase_C"/>
    <property type="match status" value="1"/>
</dbReference>
<keyword evidence="4" id="KW-0808">Transferase</keyword>
<dbReference type="SUPFAM" id="SSF52540">
    <property type="entry name" value="P-loop containing nucleoside triphosphate hydrolases"/>
    <property type="match status" value="2"/>
</dbReference>
<dbReference type="InterPro" id="IPR014001">
    <property type="entry name" value="Helicase_ATP-bd"/>
</dbReference>
<keyword evidence="1" id="KW-0175">Coiled coil</keyword>
<dbReference type="FunFam" id="3.40.50.10810:FF:000117">
    <property type="entry name" value="Defense against restriction protein B"/>
    <property type="match status" value="1"/>
</dbReference>